<dbReference type="Gramene" id="TKW02286">
    <property type="protein sequence ID" value="TKW02286"/>
    <property type="gene ID" value="SEVIR_8G235500v2"/>
</dbReference>
<feature type="compositionally biased region" description="Gly residues" evidence="1">
    <location>
        <begin position="123"/>
        <end position="134"/>
    </location>
</feature>
<feature type="region of interest" description="Disordered" evidence="1">
    <location>
        <begin position="54"/>
        <end position="157"/>
    </location>
</feature>
<reference evidence="2" key="1">
    <citation type="submission" date="2019-03" db="EMBL/GenBank/DDBJ databases">
        <title>WGS assembly of Setaria viridis.</title>
        <authorList>
            <person name="Huang P."/>
            <person name="Jenkins J."/>
            <person name="Grimwood J."/>
            <person name="Barry K."/>
            <person name="Healey A."/>
            <person name="Mamidi S."/>
            <person name="Sreedasyam A."/>
            <person name="Shu S."/>
            <person name="Feldman M."/>
            <person name="Wu J."/>
            <person name="Yu Y."/>
            <person name="Chen C."/>
            <person name="Johnson J."/>
            <person name="Rokhsar D."/>
            <person name="Baxter I."/>
            <person name="Schmutz J."/>
            <person name="Brutnell T."/>
            <person name="Kellogg E."/>
        </authorList>
    </citation>
    <scope>NUCLEOTIDE SEQUENCE [LARGE SCALE GENOMIC DNA]</scope>
</reference>
<feature type="compositionally biased region" description="Pro residues" evidence="1">
    <location>
        <begin position="75"/>
        <end position="87"/>
    </location>
</feature>
<evidence type="ECO:0000256" key="1">
    <source>
        <dbReference type="SAM" id="MobiDB-lite"/>
    </source>
</evidence>
<protein>
    <submittedName>
        <fullName evidence="2">Uncharacterized protein</fullName>
    </submittedName>
</protein>
<dbReference type="EMBL" id="CM016559">
    <property type="protein sequence ID" value="TKW02286.1"/>
    <property type="molecule type" value="Genomic_DNA"/>
</dbReference>
<name>A0A4V6D3E9_SETVI</name>
<evidence type="ECO:0000313" key="2">
    <source>
        <dbReference type="EMBL" id="TKW02286.1"/>
    </source>
</evidence>
<keyword evidence="3" id="KW-1185">Reference proteome</keyword>
<dbReference type="Proteomes" id="UP000298652">
    <property type="component" value="Chromosome 8"/>
</dbReference>
<gene>
    <name evidence="2" type="ORF">SEVIR_8G235500v2</name>
</gene>
<organism evidence="2 3">
    <name type="scientific">Setaria viridis</name>
    <name type="common">Green bristlegrass</name>
    <name type="synonym">Setaria italica subsp. viridis</name>
    <dbReference type="NCBI Taxonomy" id="4556"/>
    <lineage>
        <taxon>Eukaryota</taxon>
        <taxon>Viridiplantae</taxon>
        <taxon>Streptophyta</taxon>
        <taxon>Embryophyta</taxon>
        <taxon>Tracheophyta</taxon>
        <taxon>Spermatophyta</taxon>
        <taxon>Magnoliopsida</taxon>
        <taxon>Liliopsida</taxon>
        <taxon>Poales</taxon>
        <taxon>Poaceae</taxon>
        <taxon>PACMAD clade</taxon>
        <taxon>Panicoideae</taxon>
        <taxon>Panicodae</taxon>
        <taxon>Paniceae</taxon>
        <taxon>Cenchrinae</taxon>
        <taxon>Setaria</taxon>
    </lineage>
</organism>
<dbReference type="AlphaFoldDB" id="A0A4V6D3E9"/>
<accession>A0A4V6D3E9</accession>
<sequence>MGGLTGQPKPNPSWPVRSPSTAGHSCAAAWPPQPAKHRCHRLRCTQRHTPVAHCRGHLSAGPRRRQHTDLATPPVACPPPQTSPPCPRAANLRPPQGLLRPRGYWCRPLPGTAEDSRSATEGDGSGQGACGSGRGVPEQGCRSRGRSSRHPQGARVS</sequence>
<feature type="region of interest" description="Disordered" evidence="1">
    <location>
        <begin position="1"/>
        <end position="32"/>
    </location>
</feature>
<proteinExistence type="predicted"/>
<evidence type="ECO:0000313" key="3">
    <source>
        <dbReference type="Proteomes" id="UP000298652"/>
    </source>
</evidence>